<dbReference type="Proteomes" id="UP000282985">
    <property type="component" value="Unassembled WGS sequence"/>
</dbReference>
<reference evidence="1 2" key="1">
    <citation type="submission" date="2018-11" db="EMBL/GenBank/DDBJ databases">
        <title>Parancylomarina longa gen. nov., sp. nov., isolated from sediments of southern Okinawa.</title>
        <authorList>
            <person name="Fu T."/>
        </authorList>
    </citation>
    <scope>NUCLEOTIDE SEQUENCE [LARGE SCALE GENOMIC DNA]</scope>
    <source>
        <strain evidence="1 2">T3-2 S1-C</strain>
    </source>
</reference>
<organism evidence="1 2">
    <name type="scientific">Ancylomarina longa</name>
    <dbReference type="NCBI Taxonomy" id="2487017"/>
    <lineage>
        <taxon>Bacteria</taxon>
        <taxon>Pseudomonadati</taxon>
        <taxon>Bacteroidota</taxon>
        <taxon>Bacteroidia</taxon>
        <taxon>Marinilabiliales</taxon>
        <taxon>Marinifilaceae</taxon>
        <taxon>Ancylomarina</taxon>
    </lineage>
</organism>
<sequence>MQFALFYIFVFPIENTNMAFADKYLKKQRMYPEYISTPVSENLNIIVTIPCFNEPDLITSLNSLWNCERPQGDVEVIVIVNSGEKTDQEALNQNTTTIKATNDWIANHQEDHLKFYLIHQANLPRKFAGVGFARKIAMDEAVGRFNKIDKANGIITGFDADSTCDTNYLVEIEKLFKQHPKANGANIFYEHPLEGNEFEEDIYQAIAQYELYLRYYRLAMQYAGHPHAFHTVGSSFAVTASAYVKQGGMNRRQAGEDFYFLQKIIPLGNFYEINSTRVIPSPRISDRVPFGTGKAISTFIEEGIVDYKTYNYAAFTDLKVLFDRVDEFFGVDYDTYLNKLIVNLPGPVRSYLKEDNFYEALDEINKNCASLESFRKKFFGAFNAFKVLKYLNNVHEQFIDEESIVVCAKQLLVDLGIDSKGIYAAKELLKIYRELEKKQ</sequence>
<dbReference type="Gene3D" id="3.90.550.10">
    <property type="entry name" value="Spore Coat Polysaccharide Biosynthesis Protein SpsA, Chain A"/>
    <property type="match status" value="1"/>
</dbReference>
<comment type="caution">
    <text evidence="1">The sequence shown here is derived from an EMBL/GenBank/DDBJ whole genome shotgun (WGS) entry which is preliminary data.</text>
</comment>
<dbReference type="AlphaFoldDB" id="A0A434AFZ2"/>
<proteinExistence type="predicted"/>
<name>A0A434AFZ2_9BACT</name>
<keyword evidence="1" id="KW-0808">Transferase</keyword>
<gene>
    <name evidence="1" type="ORF">DLK05_14195</name>
</gene>
<dbReference type="InterPro" id="IPR029044">
    <property type="entry name" value="Nucleotide-diphossugar_trans"/>
</dbReference>
<evidence type="ECO:0000313" key="1">
    <source>
        <dbReference type="EMBL" id="RUT73225.1"/>
    </source>
</evidence>
<evidence type="ECO:0000313" key="2">
    <source>
        <dbReference type="Proteomes" id="UP000282985"/>
    </source>
</evidence>
<keyword evidence="2" id="KW-1185">Reference proteome</keyword>
<dbReference type="CDD" id="cd00761">
    <property type="entry name" value="Glyco_tranf_GTA_type"/>
    <property type="match status" value="1"/>
</dbReference>
<accession>A0A434AFZ2</accession>
<dbReference type="SUPFAM" id="SSF53448">
    <property type="entry name" value="Nucleotide-diphospho-sugar transferases"/>
    <property type="match status" value="1"/>
</dbReference>
<dbReference type="EMBL" id="RJJX01000025">
    <property type="protein sequence ID" value="RUT73225.1"/>
    <property type="molecule type" value="Genomic_DNA"/>
</dbReference>
<protein>
    <submittedName>
        <fullName evidence="1">Glycosyltransferase family 2 protein</fullName>
    </submittedName>
</protein>
<dbReference type="GO" id="GO:0016740">
    <property type="term" value="F:transferase activity"/>
    <property type="evidence" value="ECO:0007669"/>
    <property type="project" value="UniProtKB-KW"/>
</dbReference>